<dbReference type="Proteomes" id="UP000464318">
    <property type="component" value="Chromosome"/>
</dbReference>
<dbReference type="PANTHER" id="PTHR23150">
    <property type="entry name" value="SULFATASE MODIFYING FACTOR 1, 2"/>
    <property type="match status" value="1"/>
</dbReference>
<evidence type="ECO:0000313" key="3">
    <source>
        <dbReference type="Proteomes" id="UP000464318"/>
    </source>
</evidence>
<protein>
    <submittedName>
        <fullName evidence="2">SUMF1/EgtB/PvdO family nonheme iron enzyme</fullName>
    </submittedName>
</protein>
<dbReference type="InterPro" id="IPR051043">
    <property type="entry name" value="Sulfatase_Mod_Factor_Kinase"/>
</dbReference>
<dbReference type="OrthoDB" id="9768004at2"/>
<gene>
    <name evidence="2" type="ORF">DBX24_00735</name>
</gene>
<keyword evidence="3" id="KW-1185">Reference proteome</keyword>
<dbReference type="PROSITE" id="PS51257">
    <property type="entry name" value="PROKAR_LIPOPROTEIN"/>
    <property type="match status" value="1"/>
</dbReference>
<dbReference type="AlphaFoldDB" id="A0A6P1QTJ7"/>
<dbReference type="SUPFAM" id="SSF56436">
    <property type="entry name" value="C-type lectin-like"/>
    <property type="match status" value="1"/>
</dbReference>
<dbReference type="EMBL" id="CP029149">
    <property type="protein sequence ID" value="QHN64517.1"/>
    <property type="molecule type" value="Genomic_DNA"/>
</dbReference>
<sequence>MIRYLFISVLIFIISCSDKKQPVDISVIRDSINAISTNKKMVKIDSGSYQAFYGKDSGNIVRVKAFYLDETAVTNAEYLKFLKANPQWTRNNVLRLKADENYLKNWKSDFEFPEGVSPDAPVTNVSWFAAVAYAKSVGKRLPTVDEWEFAALADEHTANASLKPEFTAYILNSYQKKYKYKKPVKQNRPNYYGLYDMYGVVWEWTEDFSSVMMTGESRNDKSENEGLYCAAGALTSSDLRNYAAFMRFALRGSIQANYCINNLGFRCAKDID</sequence>
<reference evidence="2 3" key="1">
    <citation type="submission" date="2018-04" db="EMBL/GenBank/DDBJ databases">
        <title>Characteristic and Complete Genome Sequencing of A Novel Member of Infective Endocarditis Causative Bacteria: Bergeyella cardium QL-PH.</title>
        <authorList>
            <person name="Pan H."/>
            <person name="Sun E."/>
            <person name="Zhang Y."/>
        </authorList>
    </citation>
    <scope>NUCLEOTIDE SEQUENCE [LARGE SCALE GENOMIC DNA]</scope>
    <source>
        <strain evidence="2 3">HPQL</strain>
    </source>
</reference>
<evidence type="ECO:0000259" key="1">
    <source>
        <dbReference type="Pfam" id="PF03781"/>
    </source>
</evidence>
<name>A0A6P1QTJ7_9FLAO</name>
<dbReference type="Gene3D" id="3.90.1580.10">
    <property type="entry name" value="paralog of FGE (formylglycine-generating enzyme)"/>
    <property type="match status" value="1"/>
</dbReference>
<dbReference type="PANTHER" id="PTHR23150:SF19">
    <property type="entry name" value="FORMYLGLYCINE-GENERATING ENZYME"/>
    <property type="match status" value="1"/>
</dbReference>
<dbReference type="RefSeq" id="WP_120488785.1">
    <property type="nucleotide sequence ID" value="NZ_CP029149.1"/>
</dbReference>
<accession>A0A6P1QTJ7</accession>
<dbReference type="InterPro" id="IPR016187">
    <property type="entry name" value="CTDL_fold"/>
</dbReference>
<dbReference type="KEGG" id="bcad:DBX24_00735"/>
<proteinExistence type="predicted"/>
<dbReference type="Pfam" id="PF03781">
    <property type="entry name" value="FGE-sulfatase"/>
    <property type="match status" value="1"/>
</dbReference>
<dbReference type="InterPro" id="IPR005532">
    <property type="entry name" value="SUMF_dom"/>
</dbReference>
<feature type="domain" description="Sulfatase-modifying factor enzyme-like" evidence="1">
    <location>
        <begin position="39"/>
        <end position="269"/>
    </location>
</feature>
<dbReference type="GO" id="GO:0120147">
    <property type="term" value="F:formylglycine-generating oxidase activity"/>
    <property type="evidence" value="ECO:0007669"/>
    <property type="project" value="TreeGrafter"/>
</dbReference>
<evidence type="ECO:0000313" key="2">
    <source>
        <dbReference type="EMBL" id="QHN64517.1"/>
    </source>
</evidence>
<dbReference type="InterPro" id="IPR042095">
    <property type="entry name" value="SUMF_sf"/>
</dbReference>
<organism evidence="2 3">
    <name type="scientific">Bergeyella cardium</name>
    <dbReference type="NCBI Taxonomy" id="1585976"/>
    <lineage>
        <taxon>Bacteria</taxon>
        <taxon>Pseudomonadati</taxon>
        <taxon>Bacteroidota</taxon>
        <taxon>Flavobacteriia</taxon>
        <taxon>Flavobacteriales</taxon>
        <taxon>Weeksellaceae</taxon>
        <taxon>Bergeyella</taxon>
    </lineage>
</organism>